<dbReference type="OrthoDB" id="4034134at2759"/>
<evidence type="ECO:0000256" key="1">
    <source>
        <dbReference type="SAM" id="MobiDB-lite"/>
    </source>
</evidence>
<feature type="transmembrane region" description="Helical" evidence="2">
    <location>
        <begin position="224"/>
        <end position="247"/>
    </location>
</feature>
<evidence type="ECO:0000313" key="3">
    <source>
        <dbReference type="EMBL" id="KAF2261276.1"/>
    </source>
</evidence>
<keyword evidence="2" id="KW-0812">Transmembrane</keyword>
<dbReference type="PANTHER" id="PTHR41807">
    <property type="entry name" value="GLUTATHIONE TRANSFERASE 3"/>
    <property type="match status" value="1"/>
</dbReference>
<evidence type="ECO:0000313" key="4">
    <source>
        <dbReference type="Proteomes" id="UP000800093"/>
    </source>
</evidence>
<organism evidence="3 4">
    <name type="scientific">Lojkania enalia</name>
    <dbReference type="NCBI Taxonomy" id="147567"/>
    <lineage>
        <taxon>Eukaryota</taxon>
        <taxon>Fungi</taxon>
        <taxon>Dikarya</taxon>
        <taxon>Ascomycota</taxon>
        <taxon>Pezizomycotina</taxon>
        <taxon>Dothideomycetes</taxon>
        <taxon>Pleosporomycetidae</taxon>
        <taxon>Pleosporales</taxon>
        <taxon>Pleosporales incertae sedis</taxon>
        <taxon>Lojkania</taxon>
    </lineage>
</organism>
<comment type="caution">
    <text evidence="3">The sequence shown here is derived from an EMBL/GenBank/DDBJ whole genome shotgun (WGS) entry which is preliminary data.</text>
</comment>
<dbReference type="InterPro" id="IPR038872">
    <property type="entry name" value="Put_GTT3"/>
</dbReference>
<dbReference type="Proteomes" id="UP000800093">
    <property type="component" value="Unassembled WGS sequence"/>
</dbReference>
<keyword evidence="2" id="KW-0472">Membrane</keyword>
<evidence type="ECO:0000256" key="2">
    <source>
        <dbReference type="SAM" id="Phobius"/>
    </source>
</evidence>
<keyword evidence="2" id="KW-1133">Transmembrane helix</keyword>
<dbReference type="AlphaFoldDB" id="A0A9P4K3L5"/>
<proteinExistence type="predicted"/>
<name>A0A9P4K3L5_9PLEO</name>
<accession>A0A9P4K3L5</accession>
<sequence length="330" mass="36825">MSSSWLQRKRKGELIELAQRANLPDAESLLKDDLVELLYEHLESNESTYGKQSDFRDFYKRTGSPVKRDRGSPSEALAVTKTRRRTTSKLLENADSEEPTPDKALVARTPRTISSRVASRVSNVDLPASPAQVAELADQSFQAAKTKASELWQKTYIDEFIEIVRENASSVVVIQLLLLFVEGAGLEWNTLETINVEIPKQTQLPDEYRNLPLPNMQLLLTSGFWAPAMLWSLTSWMLPLAASYFFNLTLRSNTRHKSLSKQYHVDPLTFNIVKALLAYSAFGAPAKAWGPFSKYTVHTVASSVPGEYPGLLISAAVGMLVSLYDAALKK</sequence>
<feature type="transmembrane region" description="Helical" evidence="2">
    <location>
        <begin position="308"/>
        <end position="328"/>
    </location>
</feature>
<feature type="transmembrane region" description="Helical" evidence="2">
    <location>
        <begin position="268"/>
        <end position="288"/>
    </location>
</feature>
<dbReference type="GO" id="GO:0016020">
    <property type="term" value="C:membrane"/>
    <property type="evidence" value="ECO:0007669"/>
    <property type="project" value="TreeGrafter"/>
</dbReference>
<keyword evidence="4" id="KW-1185">Reference proteome</keyword>
<reference evidence="4" key="1">
    <citation type="journal article" date="2020" name="Stud. Mycol.">
        <title>101 Dothideomycetes genomes: A test case for predicting lifestyles and emergence of pathogens.</title>
        <authorList>
            <person name="Haridas S."/>
            <person name="Albert R."/>
            <person name="Binder M."/>
            <person name="Bloem J."/>
            <person name="LaButti K."/>
            <person name="Salamov A."/>
            <person name="Andreopoulos B."/>
            <person name="Baker S."/>
            <person name="Barry K."/>
            <person name="Bills G."/>
            <person name="Bluhm B."/>
            <person name="Cannon C."/>
            <person name="Castanera R."/>
            <person name="Culley D."/>
            <person name="Daum C."/>
            <person name="Ezra D."/>
            <person name="Gonzalez J."/>
            <person name="Henrissat B."/>
            <person name="Kuo A."/>
            <person name="Liang C."/>
            <person name="Lipzen A."/>
            <person name="Lutzoni F."/>
            <person name="Magnuson J."/>
            <person name="Mondo S."/>
            <person name="Nolan M."/>
            <person name="Ohm R."/>
            <person name="Pangilinan J."/>
            <person name="Park H.-J."/>
            <person name="Ramirez L."/>
            <person name="Alfaro M."/>
            <person name="Sun H."/>
            <person name="Tritt A."/>
            <person name="Yoshinaga Y."/>
            <person name="Zwiers L.-H."/>
            <person name="Turgeon B."/>
            <person name="Goodwin S."/>
            <person name="Spatafora J."/>
            <person name="Crous P."/>
            <person name="Grigoriev I."/>
        </authorList>
    </citation>
    <scope>NUCLEOTIDE SEQUENCE [LARGE SCALE GENOMIC DNA]</scope>
    <source>
        <strain evidence="4">CBS 304.66</strain>
    </source>
</reference>
<feature type="compositionally biased region" description="Basic and acidic residues" evidence="1">
    <location>
        <begin position="61"/>
        <end position="72"/>
    </location>
</feature>
<protein>
    <submittedName>
        <fullName evidence="3">Uncharacterized protein</fullName>
    </submittedName>
</protein>
<gene>
    <name evidence="3" type="ORF">CC78DRAFT_470723</name>
</gene>
<dbReference type="EMBL" id="ML986660">
    <property type="protein sequence ID" value="KAF2261276.1"/>
    <property type="molecule type" value="Genomic_DNA"/>
</dbReference>
<feature type="region of interest" description="Disordered" evidence="1">
    <location>
        <begin position="61"/>
        <end position="103"/>
    </location>
</feature>
<dbReference type="PANTHER" id="PTHR41807:SF1">
    <property type="entry name" value="GLUTATHIONE TRANSFERASE 3"/>
    <property type="match status" value="1"/>
</dbReference>